<name>B8I479_RUMCH</name>
<dbReference type="InterPro" id="IPR029063">
    <property type="entry name" value="SAM-dependent_MTases_sf"/>
</dbReference>
<dbReference type="AlphaFoldDB" id="B8I479"/>
<proteinExistence type="predicted"/>
<accession>B8I479</accession>
<dbReference type="GO" id="GO:0005737">
    <property type="term" value="C:cytoplasm"/>
    <property type="evidence" value="ECO:0007669"/>
    <property type="project" value="TreeGrafter"/>
</dbReference>
<dbReference type="GO" id="GO:0032259">
    <property type="term" value="P:methylation"/>
    <property type="evidence" value="ECO:0007669"/>
    <property type="project" value="UniProtKB-KW"/>
</dbReference>
<evidence type="ECO:0000313" key="2">
    <source>
        <dbReference type="EMBL" id="ACL76512.1"/>
    </source>
</evidence>
<dbReference type="Pfam" id="PF13679">
    <property type="entry name" value="Methyltransf_32"/>
    <property type="match status" value="1"/>
</dbReference>
<dbReference type="HOGENOM" id="CLU_031012_1_0_9"/>
<dbReference type="SUPFAM" id="SSF53335">
    <property type="entry name" value="S-adenosyl-L-methionine-dependent methyltransferases"/>
    <property type="match status" value="1"/>
</dbReference>
<dbReference type="EMBL" id="CP001348">
    <property type="protein sequence ID" value="ACL76512.1"/>
    <property type="molecule type" value="Genomic_DNA"/>
</dbReference>
<dbReference type="GO" id="GO:0008168">
    <property type="term" value="F:methyltransferase activity"/>
    <property type="evidence" value="ECO:0007669"/>
    <property type="project" value="UniProtKB-KW"/>
</dbReference>
<evidence type="ECO:0000259" key="1">
    <source>
        <dbReference type="Pfam" id="PF13679"/>
    </source>
</evidence>
<keyword evidence="2" id="KW-0489">Methyltransferase</keyword>
<dbReference type="KEGG" id="cce:Ccel_2170"/>
<feature type="domain" description="Methyltransferase" evidence="1">
    <location>
        <begin position="158"/>
        <end position="294"/>
    </location>
</feature>
<dbReference type="InterPro" id="IPR025714">
    <property type="entry name" value="Methyltranfer_dom"/>
</dbReference>
<dbReference type="PANTHER" id="PTHR13369:SF3">
    <property type="entry name" value="METHYLTRANSFERASE DOMAIN-CONTAINING PROTEIN"/>
    <property type="match status" value="1"/>
</dbReference>
<dbReference type="eggNOG" id="COG0500">
    <property type="taxonomic scope" value="Bacteria"/>
</dbReference>
<keyword evidence="3" id="KW-1185">Reference proteome</keyword>
<dbReference type="OrthoDB" id="5502211at2"/>
<organism evidence="2 3">
    <name type="scientific">Ruminiclostridium cellulolyticum (strain ATCC 35319 / DSM 5812 / JCM 6584 / H10)</name>
    <name type="common">Clostridium cellulolyticum</name>
    <dbReference type="NCBI Taxonomy" id="394503"/>
    <lineage>
        <taxon>Bacteria</taxon>
        <taxon>Bacillati</taxon>
        <taxon>Bacillota</taxon>
        <taxon>Clostridia</taxon>
        <taxon>Eubacteriales</taxon>
        <taxon>Oscillospiraceae</taxon>
        <taxon>Ruminiclostridium</taxon>
    </lineage>
</organism>
<dbReference type="Gene3D" id="3.40.50.150">
    <property type="entry name" value="Vaccinia Virus protein VP39"/>
    <property type="match status" value="1"/>
</dbReference>
<gene>
    <name evidence="2" type="ordered locus">Ccel_2170</name>
</gene>
<sequence>MNKKSVQKLVLFLTGLEQRVVDNSSFFKGIVIKLKSGTKQYEANITLKDGKLFLNYNGRTDRLEISWLSARVSKIAESYEALTLVYEERGTSIIIEADDKNVKMRSKDTKATEACKGHNETAQIANRDYFIKVGPADDVLKAIGILGENGKIRNDMIRKYNQIDHYIELVDDMLKTLCSKYGSLNIIDCGCGKSYLSFVLNYYIKDVLKKNCYFTGLDISKIVIDASYRIAENLGYKNMNFRITDIRDYTAEKDIHLVISLHACDTATDEAISLAVRNNAKAMVVVPCCQKEILSQYSFDMLHSITKHGVLKARLADILTDGIRLLILEALGYKVSIVEYVSPLETPKNLMIRAEKAGSINYSLINEYKKLKETLGIHPTIEKLISPYF</sequence>
<dbReference type="CDD" id="cd02440">
    <property type="entry name" value="AdoMet_MTases"/>
    <property type="match status" value="1"/>
</dbReference>
<dbReference type="STRING" id="394503.Ccel_2170"/>
<reference evidence="2 3" key="1">
    <citation type="submission" date="2009-01" db="EMBL/GenBank/DDBJ databases">
        <title>Complete sequence of Clostridium cellulolyticum H10.</title>
        <authorList>
            <consortium name="US DOE Joint Genome Institute"/>
            <person name="Lucas S."/>
            <person name="Copeland A."/>
            <person name="Lapidus A."/>
            <person name="Glavina del Rio T."/>
            <person name="Dalin E."/>
            <person name="Tice H."/>
            <person name="Bruce D."/>
            <person name="Goodwin L."/>
            <person name="Pitluck S."/>
            <person name="Chertkov O."/>
            <person name="Saunders E."/>
            <person name="Brettin T."/>
            <person name="Detter J.C."/>
            <person name="Han C."/>
            <person name="Larimer F."/>
            <person name="Land M."/>
            <person name="Hauser L."/>
            <person name="Kyrpides N."/>
            <person name="Ivanova N."/>
            <person name="Zhou J."/>
            <person name="Richardson P."/>
        </authorList>
    </citation>
    <scope>NUCLEOTIDE SEQUENCE [LARGE SCALE GENOMIC DNA]</scope>
    <source>
        <strain evidence="3">ATCC 35319 / DSM 5812 / JCM 6584 / H10</strain>
    </source>
</reference>
<protein>
    <submittedName>
        <fullName evidence="2">SAM dependent methyltransferase</fullName>
    </submittedName>
</protein>
<dbReference type="RefSeq" id="WP_015925607.1">
    <property type="nucleotide sequence ID" value="NC_011898.1"/>
</dbReference>
<dbReference type="PANTHER" id="PTHR13369">
    <property type="match status" value="1"/>
</dbReference>
<evidence type="ECO:0000313" key="3">
    <source>
        <dbReference type="Proteomes" id="UP000001349"/>
    </source>
</evidence>
<dbReference type="Proteomes" id="UP000001349">
    <property type="component" value="Chromosome"/>
</dbReference>
<keyword evidence="2" id="KW-0808">Transferase</keyword>